<dbReference type="Proteomes" id="UP000254428">
    <property type="component" value="Unassembled WGS sequence"/>
</dbReference>
<proteinExistence type="predicted"/>
<name>A0A376NXA8_ECOLX</name>
<sequence length="94" mass="10536">MDALQTGCVHINIMVRRTNQLNGVPQPVSPAKPILQRILATAAFAGNTIGNMVFFDQFVLFQIELIHRLQPASRDFITQKVIAIHFKSLNCHPL</sequence>
<organism evidence="1 2">
    <name type="scientific">Escherichia coli</name>
    <dbReference type="NCBI Taxonomy" id="562"/>
    <lineage>
        <taxon>Bacteria</taxon>
        <taxon>Pseudomonadati</taxon>
        <taxon>Pseudomonadota</taxon>
        <taxon>Gammaproteobacteria</taxon>
        <taxon>Enterobacterales</taxon>
        <taxon>Enterobacteriaceae</taxon>
        <taxon>Escherichia</taxon>
    </lineage>
</organism>
<protein>
    <submittedName>
        <fullName evidence="1">Uncharacterized protein</fullName>
    </submittedName>
</protein>
<accession>A0A376NXA8</accession>
<evidence type="ECO:0000313" key="2">
    <source>
        <dbReference type="Proteomes" id="UP000254428"/>
    </source>
</evidence>
<evidence type="ECO:0000313" key="1">
    <source>
        <dbReference type="EMBL" id="STH70602.1"/>
    </source>
</evidence>
<dbReference type="EMBL" id="UGBT01000002">
    <property type="protein sequence ID" value="STH70602.1"/>
    <property type="molecule type" value="Genomic_DNA"/>
</dbReference>
<reference evidence="1 2" key="1">
    <citation type="submission" date="2018-06" db="EMBL/GenBank/DDBJ databases">
        <authorList>
            <consortium name="Pathogen Informatics"/>
            <person name="Doyle S."/>
        </authorList>
    </citation>
    <scope>NUCLEOTIDE SEQUENCE [LARGE SCALE GENOMIC DNA]</scope>
    <source>
        <strain evidence="1 2">NCTC11341</strain>
    </source>
</reference>
<dbReference type="AlphaFoldDB" id="A0A376NXA8"/>
<gene>
    <name evidence="1" type="ORF">NCTC11341_02166</name>
</gene>